<feature type="compositionally biased region" description="Low complexity" evidence="1">
    <location>
        <begin position="1"/>
        <end position="15"/>
    </location>
</feature>
<evidence type="ECO:0000256" key="1">
    <source>
        <dbReference type="SAM" id="MobiDB-lite"/>
    </source>
</evidence>
<dbReference type="EMBL" id="BKCJ011554646">
    <property type="protein sequence ID" value="GFD41541.1"/>
    <property type="molecule type" value="Genomic_DNA"/>
</dbReference>
<name>A0A699W9S4_TANCI</name>
<sequence length="80" mass="8105">IGISLSESSSSSSMPGGIGSSGLKYKSTSSIRGSLSLLGIGDGEKDSIPALEMSETISSSGRGDELSYNNLLVTRISFSG</sequence>
<gene>
    <name evidence="2" type="ORF">Tci_913510</name>
</gene>
<feature type="non-terminal residue" evidence="2">
    <location>
        <position position="1"/>
    </location>
</feature>
<feature type="region of interest" description="Disordered" evidence="1">
    <location>
        <begin position="1"/>
        <end position="27"/>
    </location>
</feature>
<reference evidence="2" key="1">
    <citation type="journal article" date="2019" name="Sci. Rep.">
        <title>Draft genome of Tanacetum cinerariifolium, the natural source of mosquito coil.</title>
        <authorList>
            <person name="Yamashiro T."/>
            <person name="Shiraishi A."/>
            <person name="Satake H."/>
            <person name="Nakayama K."/>
        </authorList>
    </citation>
    <scope>NUCLEOTIDE SEQUENCE</scope>
</reference>
<protein>
    <submittedName>
        <fullName evidence="2">Uncharacterized protein</fullName>
    </submittedName>
</protein>
<organism evidence="2">
    <name type="scientific">Tanacetum cinerariifolium</name>
    <name type="common">Dalmatian daisy</name>
    <name type="synonym">Chrysanthemum cinerariifolium</name>
    <dbReference type="NCBI Taxonomy" id="118510"/>
    <lineage>
        <taxon>Eukaryota</taxon>
        <taxon>Viridiplantae</taxon>
        <taxon>Streptophyta</taxon>
        <taxon>Embryophyta</taxon>
        <taxon>Tracheophyta</taxon>
        <taxon>Spermatophyta</taxon>
        <taxon>Magnoliopsida</taxon>
        <taxon>eudicotyledons</taxon>
        <taxon>Gunneridae</taxon>
        <taxon>Pentapetalae</taxon>
        <taxon>asterids</taxon>
        <taxon>campanulids</taxon>
        <taxon>Asterales</taxon>
        <taxon>Asteraceae</taxon>
        <taxon>Asteroideae</taxon>
        <taxon>Anthemideae</taxon>
        <taxon>Anthemidinae</taxon>
        <taxon>Tanacetum</taxon>
    </lineage>
</organism>
<accession>A0A699W9S4</accession>
<dbReference type="AlphaFoldDB" id="A0A699W9S4"/>
<comment type="caution">
    <text evidence="2">The sequence shown here is derived from an EMBL/GenBank/DDBJ whole genome shotgun (WGS) entry which is preliminary data.</text>
</comment>
<proteinExistence type="predicted"/>
<evidence type="ECO:0000313" key="2">
    <source>
        <dbReference type="EMBL" id="GFD41541.1"/>
    </source>
</evidence>